<reference evidence="4" key="2">
    <citation type="submission" date="2025-08" db="UniProtKB">
        <authorList>
            <consortium name="Ensembl"/>
        </authorList>
    </citation>
    <scope>IDENTIFICATION</scope>
</reference>
<feature type="domain" description="LysM" evidence="3">
    <location>
        <begin position="36"/>
        <end position="80"/>
    </location>
</feature>
<dbReference type="PROSITE" id="PS51782">
    <property type="entry name" value="LYSM"/>
    <property type="match status" value="1"/>
</dbReference>
<dbReference type="RefSeq" id="XP_024917438.1">
    <property type="nucleotide sequence ID" value="XM_025061670.1"/>
</dbReference>
<name>A0A3P8VKF4_CYNSE</name>
<accession>A0A3P8VKF4</accession>
<dbReference type="SUPFAM" id="SSF54106">
    <property type="entry name" value="LysM domain"/>
    <property type="match status" value="1"/>
</dbReference>
<proteinExistence type="predicted"/>
<feature type="compositionally biased region" description="Polar residues" evidence="2">
    <location>
        <begin position="182"/>
        <end position="192"/>
    </location>
</feature>
<dbReference type="CDD" id="cd00118">
    <property type="entry name" value="LysM"/>
    <property type="match status" value="1"/>
</dbReference>
<dbReference type="InParanoid" id="A0A3P8VKF4"/>
<organism evidence="4 5">
    <name type="scientific">Cynoglossus semilaevis</name>
    <name type="common">Tongue sole</name>
    <dbReference type="NCBI Taxonomy" id="244447"/>
    <lineage>
        <taxon>Eukaryota</taxon>
        <taxon>Metazoa</taxon>
        <taxon>Chordata</taxon>
        <taxon>Craniata</taxon>
        <taxon>Vertebrata</taxon>
        <taxon>Euteleostomi</taxon>
        <taxon>Actinopterygii</taxon>
        <taxon>Neopterygii</taxon>
        <taxon>Teleostei</taxon>
        <taxon>Neoteleostei</taxon>
        <taxon>Acanthomorphata</taxon>
        <taxon>Carangaria</taxon>
        <taxon>Pleuronectiformes</taxon>
        <taxon>Pleuronectoidei</taxon>
        <taxon>Cynoglossidae</taxon>
        <taxon>Cynoglossinae</taxon>
        <taxon>Cynoglossus</taxon>
    </lineage>
</organism>
<evidence type="ECO:0000256" key="1">
    <source>
        <dbReference type="ARBA" id="ARBA00040996"/>
    </source>
</evidence>
<dbReference type="InterPro" id="IPR045030">
    <property type="entry name" value="LYSM1-4"/>
</dbReference>
<evidence type="ECO:0000259" key="3">
    <source>
        <dbReference type="PROSITE" id="PS51782"/>
    </source>
</evidence>
<dbReference type="AlphaFoldDB" id="A0A3P8VKF4"/>
<evidence type="ECO:0000313" key="4">
    <source>
        <dbReference type="Ensembl" id="ENSCSEP00000014827.1"/>
    </source>
</evidence>
<dbReference type="Pfam" id="PF01476">
    <property type="entry name" value="LysM"/>
    <property type="match status" value="1"/>
</dbReference>
<reference evidence="4" key="3">
    <citation type="submission" date="2025-09" db="UniProtKB">
        <authorList>
            <consortium name="Ensembl"/>
        </authorList>
    </citation>
    <scope>IDENTIFICATION</scope>
</reference>
<dbReference type="Ensembl" id="ENSCSET00000015005.1">
    <property type="protein sequence ID" value="ENSCSEP00000014827.1"/>
    <property type="gene ID" value="ENSCSEG00000009541.1"/>
</dbReference>
<dbReference type="Gene3D" id="3.10.350.10">
    <property type="entry name" value="LysM domain"/>
    <property type="match status" value="1"/>
</dbReference>
<sequence>MSTGPVDGNGLLRGSCTRSYGSLVRTSASPVQQRRIEHRLEPGETLQGLALRYGVSMEQIKRANRLYTNDSIFLKKSLSIPVLSDLDGCGVGMDLAQEDSPGEYVGQAPAQYGRMRISSEKRLDNSEDGVAELTPERFLKRLDELINHSKQAAVKGCQEAEQRVAALEAACNSASPDRPFTRSRSITSVSVKHQQRQEDGSYVMVPRTITKLTKKLRDREDEIFEL</sequence>
<dbReference type="OrthoDB" id="2107166at2759"/>
<protein>
    <recommendedName>
        <fullName evidence="1">LysM and putative peptidoglycan-binding domain-containing protein 1</fullName>
    </recommendedName>
</protein>
<dbReference type="CTD" id="388695"/>
<reference evidence="4 5" key="1">
    <citation type="journal article" date="2014" name="Nat. Genet.">
        <title>Whole-genome sequence of a flatfish provides insights into ZW sex chromosome evolution and adaptation to a benthic lifestyle.</title>
        <authorList>
            <person name="Chen S."/>
            <person name="Zhang G."/>
            <person name="Shao C."/>
            <person name="Huang Q."/>
            <person name="Liu G."/>
            <person name="Zhang P."/>
            <person name="Song W."/>
            <person name="An N."/>
            <person name="Chalopin D."/>
            <person name="Volff J.N."/>
            <person name="Hong Y."/>
            <person name="Li Q."/>
            <person name="Sha Z."/>
            <person name="Zhou H."/>
            <person name="Xie M."/>
            <person name="Yu Q."/>
            <person name="Liu Y."/>
            <person name="Xiang H."/>
            <person name="Wang N."/>
            <person name="Wu K."/>
            <person name="Yang C."/>
            <person name="Zhou Q."/>
            <person name="Liao X."/>
            <person name="Yang L."/>
            <person name="Hu Q."/>
            <person name="Zhang J."/>
            <person name="Meng L."/>
            <person name="Jin L."/>
            <person name="Tian Y."/>
            <person name="Lian J."/>
            <person name="Yang J."/>
            <person name="Miao G."/>
            <person name="Liu S."/>
            <person name="Liang Z."/>
            <person name="Yan F."/>
            <person name="Li Y."/>
            <person name="Sun B."/>
            <person name="Zhang H."/>
            <person name="Zhang J."/>
            <person name="Zhu Y."/>
            <person name="Du M."/>
            <person name="Zhao Y."/>
            <person name="Schartl M."/>
            <person name="Tang Q."/>
            <person name="Wang J."/>
        </authorList>
    </citation>
    <scope>NUCLEOTIDE SEQUENCE</scope>
</reference>
<dbReference type="SMART" id="SM00257">
    <property type="entry name" value="LysM"/>
    <property type="match status" value="1"/>
</dbReference>
<dbReference type="PANTHER" id="PTHR20932:SF2">
    <property type="entry name" value="AND PUTATIVE PEPTIDOGLYCAN-BINDING DOMAIN-CONTAINING PROTEIN 1-RELATED"/>
    <property type="match status" value="1"/>
</dbReference>
<dbReference type="GeneID" id="103388704"/>
<feature type="region of interest" description="Disordered" evidence="2">
    <location>
        <begin position="174"/>
        <end position="199"/>
    </location>
</feature>
<dbReference type="Proteomes" id="UP000265120">
    <property type="component" value="Chromosome 13"/>
</dbReference>
<dbReference type="InterPro" id="IPR018392">
    <property type="entry name" value="LysM"/>
</dbReference>
<dbReference type="STRING" id="244447.ENSCSEP00000014827"/>
<dbReference type="PANTHER" id="PTHR20932">
    <property type="entry name" value="LYSM AND PUTATIVE PEPTIDOGLYCAN-BINDING DOMAIN-CONTAINING PROTEIN"/>
    <property type="match status" value="1"/>
</dbReference>
<dbReference type="OMA" id="PMDFLKR"/>
<keyword evidence="5" id="KW-1185">Reference proteome</keyword>
<dbReference type="GeneTree" id="ENSGT00940000160002"/>
<dbReference type="KEGG" id="csem:103388704"/>
<evidence type="ECO:0000256" key="2">
    <source>
        <dbReference type="SAM" id="MobiDB-lite"/>
    </source>
</evidence>
<dbReference type="InterPro" id="IPR036779">
    <property type="entry name" value="LysM_dom_sf"/>
</dbReference>
<evidence type="ECO:0000313" key="5">
    <source>
        <dbReference type="Proteomes" id="UP000265120"/>
    </source>
</evidence>